<evidence type="ECO:0000256" key="2">
    <source>
        <dbReference type="ARBA" id="ARBA00023125"/>
    </source>
</evidence>
<dbReference type="AlphaFoldDB" id="A0A563E3F0"/>
<evidence type="ECO:0000313" key="6">
    <source>
        <dbReference type="Proteomes" id="UP000320244"/>
    </source>
</evidence>
<name>A0A563E3F0_9MICO</name>
<evidence type="ECO:0000313" key="5">
    <source>
        <dbReference type="EMBL" id="TWP36773.1"/>
    </source>
</evidence>
<evidence type="ECO:0000259" key="4">
    <source>
        <dbReference type="PROSITE" id="PS51071"/>
    </source>
</evidence>
<dbReference type="InterPro" id="IPR047640">
    <property type="entry name" value="RpiR-like"/>
</dbReference>
<reference evidence="5 6" key="2">
    <citation type="submission" date="2019-08" db="EMBL/GenBank/DDBJ databases">
        <title>Jejuicoccus antrihumi gen. nov., sp. nov., a new member of the family Dermacoccaceae isolated from a cave.</title>
        <authorList>
            <person name="Schumann P."/>
            <person name="Kim I.S."/>
        </authorList>
    </citation>
    <scope>NUCLEOTIDE SEQUENCE [LARGE SCALE GENOMIC DNA]</scope>
    <source>
        <strain evidence="5 6">C5-26</strain>
    </source>
</reference>
<evidence type="ECO:0000256" key="1">
    <source>
        <dbReference type="ARBA" id="ARBA00023015"/>
    </source>
</evidence>
<keyword evidence="3" id="KW-0804">Transcription</keyword>
<proteinExistence type="predicted"/>
<dbReference type="PANTHER" id="PTHR30514">
    <property type="entry name" value="GLUCOKINASE"/>
    <property type="match status" value="1"/>
</dbReference>
<protein>
    <submittedName>
        <fullName evidence="5">MurR/RpiR family transcriptional regulator</fullName>
    </submittedName>
</protein>
<dbReference type="InterPro" id="IPR009057">
    <property type="entry name" value="Homeodomain-like_sf"/>
</dbReference>
<dbReference type="InterPro" id="IPR046348">
    <property type="entry name" value="SIS_dom_sf"/>
</dbReference>
<dbReference type="OrthoDB" id="3574600at2"/>
<dbReference type="PANTHER" id="PTHR30514:SF18">
    <property type="entry name" value="RPIR-FAMILY TRANSCRIPTIONAL REGULATOR"/>
    <property type="match status" value="1"/>
</dbReference>
<feature type="domain" description="HTH rpiR-type" evidence="4">
    <location>
        <begin position="22"/>
        <end position="98"/>
    </location>
</feature>
<keyword evidence="6" id="KW-1185">Reference proteome</keyword>
<dbReference type="Gene3D" id="3.40.50.10490">
    <property type="entry name" value="Glucose-6-phosphate isomerase like protein, domain 1"/>
    <property type="match status" value="1"/>
</dbReference>
<dbReference type="InterPro" id="IPR036388">
    <property type="entry name" value="WH-like_DNA-bd_sf"/>
</dbReference>
<dbReference type="InterPro" id="IPR000281">
    <property type="entry name" value="HTH_RpiR"/>
</dbReference>
<gene>
    <name evidence="5" type="ORF">FGL98_08390</name>
</gene>
<dbReference type="GO" id="GO:0003700">
    <property type="term" value="F:DNA-binding transcription factor activity"/>
    <property type="evidence" value="ECO:0007669"/>
    <property type="project" value="InterPro"/>
</dbReference>
<dbReference type="Pfam" id="PF01380">
    <property type="entry name" value="SIS"/>
    <property type="match status" value="1"/>
</dbReference>
<dbReference type="PROSITE" id="PS51071">
    <property type="entry name" value="HTH_RPIR"/>
    <property type="match status" value="1"/>
</dbReference>
<accession>A0A563E3F0</accession>
<dbReference type="GO" id="GO:1901135">
    <property type="term" value="P:carbohydrate derivative metabolic process"/>
    <property type="evidence" value="ECO:0007669"/>
    <property type="project" value="InterPro"/>
</dbReference>
<evidence type="ECO:0000256" key="3">
    <source>
        <dbReference type="ARBA" id="ARBA00023163"/>
    </source>
</evidence>
<dbReference type="Gene3D" id="1.10.10.10">
    <property type="entry name" value="Winged helix-like DNA-binding domain superfamily/Winged helix DNA-binding domain"/>
    <property type="match status" value="1"/>
</dbReference>
<keyword evidence="1" id="KW-0805">Transcription regulation</keyword>
<organism evidence="5 6">
    <name type="scientific">Leekyejoonella antrihumi</name>
    <dbReference type="NCBI Taxonomy" id="1660198"/>
    <lineage>
        <taxon>Bacteria</taxon>
        <taxon>Bacillati</taxon>
        <taxon>Actinomycetota</taxon>
        <taxon>Actinomycetes</taxon>
        <taxon>Micrococcales</taxon>
        <taxon>Dermacoccaceae</taxon>
        <taxon>Leekyejoonella</taxon>
    </lineage>
</organism>
<dbReference type="GO" id="GO:0097367">
    <property type="term" value="F:carbohydrate derivative binding"/>
    <property type="evidence" value="ECO:0007669"/>
    <property type="project" value="InterPro"/>
</dbReference>
<dbReference type="CDD" id="cd05013">
    <property type="entry name" value="SIS_RpiR"/>
    <property type="match status" value="1"/>
</dbReference>
<dbReference type="InterPro" id="IPR001347">
    <property type="entry name" value="SIS_dom"/>
</dbReference>
<dbReference type="SUPFAM" id="SSF46689">
    <property type="entry name" value="Homeodomain-like"/>
    <property type="match status" value="1"/>
</dbReference>
<keyword evidence="2" id="KW-0238">DNA-binding</keyword>
<comment type="caution">
    <text evidence="5">The sequence shown here is derived from an EMBL/GenBank/DDBJ whole genome shotgun (WGS) entry which is preliminary data.</text>
</comment>
<dbReference type="GO" id="GO:0003677">
    <property type="term" value="F:DNA binding"/>
    <property type="evidence" value="ECO:0007669"/>
    <property type="project" value="UniProtKB-KW"/>
</dbReference>
<dbReference type="InterPro" id="IPR035472">
    <property type="entry name" value="RpiR-like_SIS"/>
</dbReference>
<sequence length="301" mass="32349">MPPSRTLPPPYAGSTDTITHTKTVAELMRSRRHELTTAELRIMQAILRDYPAAGLQSVAAFAGDAGVSPPTVVRFTAKLGFPTHAQFQAQLRAEVSARSAGPAQLYATTDHTKPGTTVLHRCEQQIGCAVIDTLHTADDVDFARAVNLTADPSRPVLITGGRVSAALALYLATSLQMLRPGVRYLEPQQGARTAALLDLTHKYTVVTFDYRRYERDTVRFGTKAAGQGGKIVLFTDTYLSPLARDASAVVATSVDGPGPLACLTPAFAMIDALLVAASERDTGKGQRRLTQYDDLSHDTVN</sequence>
<dbReference type="Proteomes" id="UP000320244">
    <property type="component" value="Unassembled WGS sequence"/>
</dbReference>
<reference evidence="5 6" key="1">
    <citation type="submission" date="2019-05" db="EMBL/GenBank/DDBJ databases">
        <authorList>
            <person name="Lee S.D."/>
        </authorList>
    </citation>
    <scope>NUCLEOTIDE SEQUENCE [LARGE SCALE GENOMIC DNA]</scope>
    <source>
        <strain evidence="5 6">C5-26</strain>
    </source>
</reference>
<dbReference type="EMBL" id="VCQV01000009">
    <property type="protein sequence ID" value="TWP36773.1"/>
    <property type="molecule type" value="Genomic_DNA"/>
</dbReference>
<dbReference type="Pfam" id="PF01418">
    <property type="entry name" value="HTH_6"/>
    <property type="match status" value="1"/>
</dbReference>
<dbReference type="SUPFAM" id="SSF53697">
    <property type="entry name" value="SIS domain"/>
    <property type="match status" value="1"/>
</dbReference>